<dbReference type="InterPro" id="IPR055140">
    <property type="entry name" value="Thiolase_C_2"/>
</dbReference>
<keyword evidence="3" id="KW-0808">Transferase</keyword>
<evidence type="ECO:0000259" key="1">
    <source>
        <dbReference type="Pfam" id="PF00108"/>
    </source>
</evidence>
<dbReference type="EMBL" id="PFLI01000045">
    <property type="protein sequence ID" value="PIY72392.1"/>
    <property type="molecule type" value="Genomic_DNA"/>
</dbReference>
<comment type="caution">
    <text evidence="3">The sequence shown here is derived from an EMBL/GenBank/DDBJ whole genome shotgun (WGS) entry which is preliminary data.</text>
</comment>
<sequence>MYGNYMISILGYYSTQFGELWERSLFDLVKESIDSLLKESKIEKKEIDAIFFSNMMSGILENNLHGSSKIAQLLNTHIPIFRSEAACASGGMAVYLAVQYLKANPGKTVIVVGAEKMTDFSPEEAVEGLMAAASGEEQEAGLTFPGLYALLAQIYLNSYHYKHENIGAISVKNHFHGFLNEKAHFKRKVTLKQVLSSPKIASPLGVLDCSPISDGASAIIITSNTKKIKQAKRTCSILSSEIASDSISFMERERLDSLTSTVVAGNKAFKEAGIKRSDIRVAELHDCFSIAEILGMEDLGFWKKGEGGKRALAYETMLGNSGSIIVNTSGGLKAAGHPIGATGIKQVGEIFLQLTHQADKRQVHDVYYGLAHNVGGSGGTAVVTILGI</sequence>
<dbReference type="GO" id="GO:0003985">
    <property type="term" value="F:acetyl-CoA C-acetyltransferase activity"/>
    <property type="evidence" value="ECO:0007669"/>
    <property type="project" value="UniProtKB-EC"/>
</dbReference>
<dbReference type="EC" id="2.3.1.9" evidence="3"/>
<dbReference type="AlphaFoldDB" id="A0A2M7QJB6"/>
<proteinExistence type="predicted"/>
<name>A0A2M7QJB6_9BACT</name>
<keyword evidence="3" id="KW-0012">Acyltransferase</keyword>
<dbReference type="Pfam" id="PF00108">
    <property type="entry name" value="Thiolase_N"/>
    <property type="match status" value="1"/>
</dbReference>
<dbReference type="PIRSF" id="PIRSF000429">
    <property type="entry name" value="Ac-CoA_Ac_transf"/>
    <property type="match status" value="1"/>
</dbReference>
<dbReference type="Gene3D" id="3.40.47.10">
    <property type="match status" value="1"/>
</dbReference>
<organism evidence="3 4">
    <name type="scientific">Candidatus Roizmanbacteria bacterium CG_4_10_14_0_8_um_filter_33_9</name>
    <dbReference type="NCBI Taxonomy" id="1974826"/>
    <lineage>
        <taxon>Bacteria</taxon>
        <taxon>Candidatus Roizmaniibacteriota</taxon>
    </lineage>
</organism>
<evidence type="ECO:0000259" key="2">
    <source>
        <dbReference type="Pfam" id="PF22691"/>
    </source>
</evidence>
<dbReference type="PANTHER" id="PTHR42870">
    <property type="entry name" value="ACETYL-COA C-ACETYLTRANSFERASE"/>
    <property type="match status" value="1"/>
</dbReference>
<evidence type="ECO:0000313" key="3">
    <source>
        <dbReference type="EMBL" id="PIY72392.1"/>
    </source>
</evidence>
<reference evidence="4" key="1">
    <citation type="submission" date="2017-09" db="EMBL/GenBank/DDBJ databases">
        <title>Depth-based differentiation of microbial function through sediment-hosted aquifers and enrichment of novel symbionts in the deep terrestrial subsurface.</title>
        <authorList>
            <person name="Probst A.J."/>
            <person name="Ladd B."/>
            <person name="Jarett J.K."/>
            <person name="Geller-Mcgrath D.E."/>
            <person name="Sieber C.M.K."/>
            <person name="Emerson J.B."/>
            <person name="Anantharaman K."/>
            <person name="Thomas B.C."/>
            <person name="Malmstrom R."/>
            <person name="Stieglmeier M."/>
            <person name="Klingl A."/>
            <person name="Woyke T."/>
            <person name="Ryan C.M."/>
            <person name="Banfield J.F."/>
        </authorList>
    </citation>
    <scope>NUCLEOTIDE SEQUENCE [LARGE SCALE GENOMIC DNA]</scope>
</reference>
<dbReference type="SUPFAM" id="SSF53901">
    <property type="entry name" value="Thiolase-like"/>
    <property type="match status" value="1"/>
</dbReference>
<feature type="domain" description="Thiolase C-terminal" evidence="2">
    <location>
        <begin position="244"/>
        <end position="387"/>
    </location>
</feature>
<dbReference type="InterPro" id="IPR002155">
    <property type="entry name" value="Thiolase"/>
</dbReference>
<feature type="domain" description="Thiolase N-terminal" evidence="1">
    <location>
        <begin position="13"/>
        <end position="223"/>
    </location>
</feature>
<dbReference type="CDD" id="cd00829">
    <property type="entry name" value="SCP-x_thiolase"/>
    <property type="match status" value="1"/>
</dbReference>
<dbReference type="Proteomes" id="UP000229401">
    <property type="component" value="Unassembled WGS sequence"/>
</dbReference>
<dbReference type="Pfam" id="PF22691">
    <property type="entry name" value="Thiolase_C_1"/>
    <property type="match status" value="1"/>
</dbReference>
<gene>
    <name evidence="3" type="ORF">COY87_01160</name>
</gene>
<dbReference type="InterPro" id="IPR020616">
    <property type="entry name" value="Thiolase_N"/>
</dbReference>
<accession>A0A2M7QJB6</accession>
<protein>
    <submittedName>
        <fullName evidence="3">Acetyl-CoA acetyltransferase</fullName>
        <ecNumber evidence="3">2.3.1.9</ecNumber>
    </submittedName>
</protein>
<dbReference type="InterPro" id="IPR016039">
    <property type="entry name" value="Thiolase-like"/>
</dbReference>
<dbReference type="PANTHER" id="PTHR42870:SF1">
    <property type="entry name" value="NON-SPECIFIC LIPID-TRANSFER PROTEIN-LIKE 2"/>
    <property type="match status" value="1"/>
</dbReference>
<evidence type="ECO:0000313" key="4">
    <source>
        <dbReference type="Proteomes" id="UP000229401"/>
    </source>
</evidence>